<dbReference type="Gene3D" id="3.30.565.10">
    <property type="entry name" value="Histidine kinase-like ATPase, C-terminal domain"/>
    <property type="match status" value="1"/>
</dbReference>
<dbReference type="STRING" id="1167006.UWK_02378"/>
<dbReference type="EMBL" id="CP003985">
    <property type="protein sequence ID" value="AGF78918.1"/>
    <property type="molecule type" value="Genomic_DNA"/>
</dbReference>
<dbReference type="PROSITE" id="PS50109">
    <property type="entry name" value="HIS_KIN"/>
    <property type="match status" value="1"/>
</dbReference>
<dbReference type="RefSeq" id="WP_015404606.1">
    <property type="nucleotide sequence ID" value="NC_020304.1"/>
</dbReference>
<dbReference type="InterPro" id="IPR005467">
    <property type="entry name" value="His_kinase_dom"/>
</dbReference>
<dbReference type="eggNOG" id="COG4191">
    <property type="taxonomic scope" value="Bacteria"/>
</dbReference>
<dbReference type="Gene3D" id="1.10.287.130">
    <property type="match status" value="1"/>
</dbReference>
<dbReference type="AlphaFoldDB" id="M1P631"/>
<dbReference type="InterPro" id="IPR003594">
    <property type="entry name" value="HATPase_dom"/>
</dbReference>
<gene>
    <name evidence="6" type="ordered locus">UWK_02378</name>
</gene>
<keyword evidence="4" id="KW-1133">Transmembrane helix</keyword>
<comment type="catalytic activity">
    <reaction evidence="1">
        <text>ATP + protein L-histidine = ADP + protein N-phospho-L-histidine.</text>
        <dbReference type="EC" id="2.7.13.3"/>
    </reaction>
</comment>
<evidence type="ECO:0000313" key="7">
    <source>
        <dbReference type="Proteomes" id="UP000011721"/>
    </source>
</evidence>
<dbReference type="PANTHER" id="PTHR43065">
    <property type="entry name" value="SENSOR HISTIDINE KINASE"/>
    <property type="match status" value="1"/>
</dbReference>
<dbReference type="PANTHER" id="PTHR43065:SF50">
    <property type="entry name" value="HISTIDINE KINASE"/>
    <property type="match status" value="1"/>
</dbReference>
<sequence length="601" mass="67354">MINSIKNIKRSYNARILLLFIGGMVVLAIGLDLLFINIQRKSYTRHTRQSGLATARLLAQSVQIGVFSELPSAMNPMVDSLLLQDDIYRVVILNNQKEVLLDKHDNQATAGEDDDYLTQLAKVHLEGNHFLDRPHSFVFWWPVMSSISYNDEDDLYFQDKTTAIQEKKHIGWVAISTSKKKFEIEVQQLIIRTGILVATALFLAIFSTITLLNKMMRPLRDLVHKVGDAHGEGKHNDEIDILDNTYSTLLERLEQSFSTIDELRQNLEEKVKVRTEELALANKDLNKKKDTLKKSNASLEKALQESKEAQAQLIHTEKLAALGQLVAGVAHEFNNNINFIVTAAPILGKTLTEIKKITEAYHEAGTKQTESEMLEGLRRAEKLRKTIGITNLYSNIDHVLNSISEGCSRSVKIIQELTSFSRQDSDDFNIFNVNKALLSTWKFVDLRNKNKVQLITEFTEIPEILCTGGKINQVFLNIMNNATQAITDKKGTLTLTTSCDEEMVHIRFADTGSGIEKEDLPRIFDPFFTKKAVGQGTGLGLGICYKIIAQHHGKIRVESGAGVGTAITISLPIHSNGNDRPECELSLISIHPPVSTEEHVI</sequence>
<keyword evidence="7" id="KW-1185">Reference proteome</keyword>
<evidence type="ECO:0000313" key="6">
    <source>
        <dbReference type="EMBL" id="AGF78918.1"/>
    </source>
</evidence>
<feature type="transmembrane region" description="Helical" evidence="4">
    <location>
        <begin position="189"/>
        <end position="212"/>
    </location>
</feature>
<proteinExistence type="predicted"/>
<dbReference type="EC" id="2.7.13.3" evidence="2"/>
<protein>
    <recommendedName>
        <fullName evidence="2">histidine kinase</fullName>
        <ecNumber evidence="2">2.7.13.3</ecNumber>
    </recommendedName>
</protein>
<dbReference type="KEGG" id="dsf:UWK_02378"/>
<name>M1P631_DESSD</name>
<feature type="coiled-coil region" evidence="3">
    <location>
        <begin position="250"/>
        <end position="319"/>
    </location>
</feature>
<keyword evidence="4" id="KW-0812">Transmembrane</keyword>
<keyword evidence="6" id="KW-0808">Transferase</keyword>
<dbReference type="SMART" id="SM00387">
    <property type="entry name" value="HATPase_c"/>
    <property type="match status" value="1"/>
</dbReference>
<dbReference type="InterPro" id="IPR036890">
    <property type="entry name" value="HATPase_C_sf"/>
</dbReference>
<dbReference type="OrthoDB" id="9769169at2"/>
<dbReference type="GO" id="GO:0004673">
    <property type="term" value="F:protein histidine kinase activity"/>
    <property type="evidence" value="ECO:0007669"/>
    <property type="project" value="UniProtKB-EC"/>
</dbReference>
<keyword evidence="6" id="KW-0418">Kinase</keyword>
<keyword evidence="3" id="KW-0175">Coiled coil</keyword>
<evidence type="ECO:0000256" key="1">
    <source>
        <dbReference type="ARBA" id="ARBA00000085"/>
    </source>
</evidence>
<organism evidence="6 7">
    <name type="scientific">Desulfocapsa sulfexigens (strain DSM 10523 / SB164P1)</name>
    <dbReference type="NCBI Taxonomy" id="1167006"/>
    <lineage>
        <taxon>Bacteria</taxon>
        <taxon>Pseudomonadati</taxon>
        <taxon>Thermodesulfobacteriota</taxon>
        <taxon>Desulfobulbia</taxon>
        <taxon>Desulfobulbales</taxon>
        <taxon>Desulfocapsaceae</taxon>
        <taxon>Desulfocapsa</taxon>
    </lineage>
</organism>
<evidence type="ECO:0000259" key="5">
    <source>
        <dbReference type="PROSITE" id="PS50109"/>
    </source>
</evidence>
<feature type="domain" description="Histidine kinase" evidence="5">
    <location>
        <begin position="328"/>
        <end position="575"/>
    </location>
</feature>
<keyword evidence="4" id="KW-0472">Membrane</keyword>
<accession>M1P631</accession>
<evidence type="ECO:0000256" key="3">
    <source>
        <dbReference type="SAM" id="Coils"/>
    </source>
</evidence>
<dbReference type="HOGENOM" id="CLU_453961_0_0_7"/>
<dbReference type="SUPFAM" id="SSF55874">
    <property type="entry name" value="ATPase domain of HSP90 chaperone/DNA topoisomerase II/histidine kinase"/>
    <property type="match status" value="1"/>
</dbReference>
<dbReference type="Proteomes" id="UP000011721">
    <property type="component" value="Chromosome"/>
</dbReference>
<reference evidence="7" key="1">
    <citation type="journal article" date="2013" name="Stand. Genomic Sci.">
        <title>Complete genome sequence of Desulfocapsa sulfexigens, a marine deltaproteobacterium specialized in disproportionating inorganic sulfur compounds.</title>
        <authorList>
            <person name="Finster K.W."/>
            <person name="Kjeldsen K.U."/>
            <person name="Kube M."/>
            <person name="Reinhardt R."/>
            <person name="Mussmann M."/>
            <person name="Amann R."/>
            <person name="Schreiber L."/>
        </authorList>
    </citation>
    <scope>NUCLEOTIDE SEQUENCE [LARGE SCALE GENOMIC DNA]</scope>
    <source>
        <strain evidence="7">DSM 10523 / SB164P1</strain>
    </source>
</reference>
<evidence type="ECO:0000256" key="2">
    <source>
        <dbReference type="ARBA" id="ARBA00012438"/>
    </source>
</evidence>
<dbReference type="InterPro" id="IPR004358">
    <property type="entry name" value="Sig_transdc_His_kin-like_C"/>
</dbReference>
<dbReference type="PRINTS" id="PR00344">
    <property type="entry name" value="BCTRLSENSOR"/>
</dbReference>
<dbReference type="Pfam" id="PF02518">
    <property type="entry name" value="HATPase_c"/>
    <property type="match status" value="1"/>
</dbReference>
<feature type="transmembrane region" description="Helical" evidence="4">
    <location>
        <begin position="16"/>
        <end position="38"/>
    </location>
</feature>
<evidence type="ECO:0000256" key="4">
    <source>
        <dbReference type="SAM" id="Phobius"/>
    </source>
</evidence>